<reference evidence="2" key="1">
    <citation type="submission" date="2019-09" db="EMBL/GenBank/DDBJ databases">
        <title>Draft genome information of white flower Hibiscus syriacus.</title>
        <authorList>
            <person name="Kim Y.-M."/>
        </authorList>
    </citation>
    <scope>NUCLEOTIDE SEQUENCE [LARGE SCALE GENOMIC DNA]</scope>
    <source>
        <strain evidence="2">YM2019G1</strain>
    </source>
</reference>
<dbReference type="EMBL" id="VEPZ02001032">
    <property type="protein sequence ID" value="KAE8700096.1"/>
    <property type="molecule type" value="Genomic_DNA"/>
</dbReference>
<dbReference type="PROSITE" id="PS50004">
    <property type="entry name" value="C2"/>
    <property type="match status" value="1"/>
</dbReference>
<dbReference type="Pfam" id="PF00168">
    <property type="entry name" value="C2"/>
    <property type="match status" value="1"/>
</dbReference>
<dbReference type="OrthoDB" id="687396at2759"/>
<dbReference type="SUPFAM" id="SSF49562">
    <property type="entry name" value="C2 domain (Calcium/lipid-binding domain, CaLB)"/>
    <property type="match status" value="1"/>
</dbReference>
<evidence type="ECO:0000259" key="1">
    <source>
        <dbReference type="PROSITE" id="PS50004"/>
    </source>
</evidence>
<dbReference type="PANTHER" id="PTHR35503:SF2">
    <property type="entry name" value="OS04G0455700 PROTEIN"/>
    <property type="match status" value="1"/>
</dbReference>
<keyword evidence="3" id="KW-1185">Reference proteome</keyword>
<proteinExistence type="predicted"/>
<dbReference type="PANTHER" id="PTHR35503">
    <property type="entry name" value="OSJNBA0006M15.15 PROTEIN"/>
    <property type="match status" value="1"/>
</dbReference>
<evidence type="ECO:0000313" key="3">
    <source>
        <dbReference type="Proteomes" id="UP000436088"/>
    </source>
</evidence>
<feature type="domain" description="C2" evidence="1">
    <location>
        <begin position="1"/>
        <end position="120"/>
    </location>
</feature>
<comment type="caution">
    <text evidence="2">The sequence shown here is derived from an EMBL/GenBank/DDBJ whole genome shotgun (WGS) entry which is preliminary data.</text>
</comment>
<accession>A0A6A3A822</accession>
<dbReference type="Gene3D" id="2.60.40.150">
    <property type="entry name" value="C2 domain"/>
    <property type="match status" value="1"/>
</dbReference>
<sequence>MGASAHLICELRILEAKNIELKSHGNIFIRYYLPAGNNNKIQLNTKQISTNSSQFIMWNQSFSLECSASEESINHLKQQTLVFELRRRRKLGKSVVLGRAEMPWKAVFESPNMEVDECWLTLVTMNGGDVETGVKPPSIRVSIKLIQGPAMAEIEKQMKKKKKKQRMKNNYDGCGCQGIDVGCNCAADYEIFAIAAAMEGL</sequence>
<name>A0A6A3A822_HIBSY</name>
<protein>
    <recommendedName>
        <fullName evidence="1">C2 domain-containing protein</fullName>
    </recommendedName>
</protein>
<dbReference type="InterPro" id="IPR000008">
    <property type="entry name" value="C2_dom"/>
</dbReference>
<organism evidence="2 3">
    <name type="scientific">Hibiscus syriacus</name>
    <name type="common">Rose of Sharon</name>
    <dbReference type="NCBI Taxonomy" id="106335"/>
    <lineage>
        <taxon>Eukaryota</taxon>
        <taxon>Viridiplantae</taxon>
        <taxon>Streptophyta</taxon>
        <taxon>Embryophyta</taxon>
        <taxon>Tracheophyta</taxon>
        <taxon>Spermatophyta</taxon>
        <taxon>Magnoliopsida</taxon>
        <taxon>eudicotyledons</taxon>
        <taxon>Gunneridae</taxon>
        <taxon>Pentapetalae</taxon>
        <taxon>rosids</taxon>
        <taxon>malvids</taxon>
        <taxon>Malvales</taxon>
        <taxon>Malvaceae</taxon>
        <taxon>Malvoideae</taxon>
        <taxon>Hibiscus</taxon>
    </lineage>
</organism>
<gene>
    <name evidence="2" type="ORF">F3Y22_tig00110562pilonHSYRG00079</name>
</gene>
<dbReference type="Proteomes" id="UP000436088">
    <property type="component" value="Unassembled WGS sequence"/>
</dbReference>
<evidence type="ECO:0000313" key="2">
    <source>
        <dbReference type="EMBL" id="KAE8700096.1"/>
    </source>
</evidence>
<dbReference type="InterPro" id="IPR035892">
    <property type="entry name" value="C2_domain_sf"/>
</dbReference>
<dbReference type="AlphaFoldDB" id="A0A6A3A822"/>